<dbReference type="PANTHER" id="PTHR48027">
    <property type="entry name" value="HETEROGENEOUS NUCLEAR RIBONUCLEOPROTEIN 87F-RELATED"/>
    <property type="match status" value="1"/>
</dbReference>
<dbReference type="CDD" id="cd12366">
    <property type="entry name" value="RRM1_RBM45"/>
    <property type="match status" value="1"/>
</dbReference>
<proteinExistence type="predicted"/>
<accession>A0A3M6UMA8</accession>
<dbReference type="Gene3D" id="3.30.70.330">
    <property type="match status" value="4"/>
</dbReference>
<dbReference type="CDD" id="cd12367">
    <property type="entry name" value="RRM2_RBM45"/>
    <property type="match status" value="1"/>
</dbReference>
<dbReference type="SUPFAM" id="SSF54928">
    <property type="entry name" value="RNA-binding domain, RBD"/>
    <property type="match status" value="2"/>
</dbReference>
<dbReference type="InterPro" id="IPR000504">
    <property type="entry name" value="RRM_dom"/>
</dbReference>
<dbReference type="InterPro" id="IPR052462">
    <property type="entry name" value="SLIRP/GR-RBP-like"/>
</dbReference>
<evidence type="ECO:0000256" key="1">
    <source>
        <dbReference type="ARBA" id="ARBA00022884"/>
    </source>
</evidence>
<dbReference type="CDD" id="cd12369">
    <property type="entry name" value="RRM4_RBM45"/>
    <property type="match status" value="1"/>
</dbReference>
<gene>
    <name evidence="4" type="ORF">pdam_00018596</name>
</gene>
<keyword evidence="5" id="KW-1185">Reference proteome</keyword>
<dbReference type="InterPro" id="IPR034207">
    <property type="entry name" value="RBM45_RRM3"/>
</dbReference>
<dbReference type="SMART" id="SM00360">
    <property type="entry name" value="RRM"/>
    <property type="match status" value="4"/>
</dbReference>
<reference evidence="4 5" key="1">
    <citation type="journal article" date="2018" name="Sci. Rep.">
        <title>Comparative analysis of the Pocillopora damicornis genome highlights role of immune system in coral evolution.</title>
        <authorList>
            <person name="Cunning R."/>
            <person name="Bay R.A."/>
            <person name="Gillette P."/>
            <person name="Baker A.C."/>
            <person name="Traylor-Knowles N."/>
        </authorList>
    </citation>
    <scope>NUCLEOTIDE SEQUENCE [LARGE SCALE GENOMIC DNA]</scope>
    <source>
        <strain evidence="4">RSMAS</strain>
        <tissue evidence="4">Whole animal</tissue>
    </source>
</reference>
<dbReference type="STRING" id="46731.A0A3M6UMA8"/>
<dbReference type="InterPro" id="IPR034208">
    <property type="entry name" value="RBM45_RRM4"/>
</dbReference>
<name>A0A3M6UMA8_POCDA</name>
<dbReference type="OMA" id="MIPKTYT"/>
<dbReference type="InterPro" id="IPR012677">
    <property type="entry name" value="Nucleotide-bd_a/b_plait_sf"/>
</dbReference>
<dbReference type="GO" id="GO:0003723">
    <property type="term" value="F:RNA binding"/>
    <property type="evidence" value="ECO:0007669"/>
    <property type="project" value="UniProtKB-UniRule"/>
</dbReference>
<protein>
    <recommendedName>
        <fullName evidence="3">RRM domain-containing protein</fullName>
    </recommendedName>
</protein>
<dbReference type="CDD" id="cd12368">
    <property type="entry name" value="RRM3_RBM45"/>
    <property type="match status" value="1"/>
</dbReference>
<evidence type="ECO:0000259" key="3">
    <source>
        <dbReference type="PROSITE" id="PS50102"/>
    </source>
</evidence>
<dbReference type="Pfam" id="PF00076">
    <property type="entry name" value="RRM_1"/>
    <property type="match status" value="4"/>
</dbReference>
<dbReference type="Proteomes" id="UP000275408">
    <property type="component" value="Unassembled WGS sequence"/>
</dbReference>
<dbReference type="PROSITE" id="PS50102">
    <property type="entry name" value="RRM"/>
    <property type="match status" value="4"/>
</dbReference>
<feature type="domain" description="RRM" evidence="3">
    <location>
        <begin position="414"/>
        <end position="486"/>
    </location>
</feature>
<feature type="domain" description="RRM" evidence="3">
    <location>
        <begin position="274"/>
        <end position="352"/>
    </location>
</feature>
<evidence type="ECO:0000313" key="5">
    <source>
        <dbReference type="Proteomes" id="UP000275408"/>
    </source>
</evidence>
<evidence type="ECO:0000313" key="4">
    <source>
        <dbReference type="EMBL" id="RMX54772.1"/>
    </source>
</evidence>
<keyword evidence="1 2" id="KW-0694">RNA-binding</keyword>
<evidence type="ECO:0000256" key="2">
    <source>
        <dbReference type="PROSITE-ProRule" id="PRU00176"/>
    </source>
</evidence>
<dbReference type="AlphaFoldDB" id="A0A3M6UMA8"/>
<dbReference type="InterPro" id="IPR034203">
    <property type="entry name" value="RBM45_RRM1"/>
</dbReference>
<feature type="domain" description="RRM" evidence="3">
    <location>
        <begin position="16"/>
        <end position="105"/>
    </location>
</feature>
<feature type="domain" description="RRM" evidence="3">
    <location>
        <begin position="121"/>
        <end position="192"/>
    </location>
</feature>
<dbReference type="InterPro" id="IPR035979">
    <property type="entry name" value="RBD_domain_sf"/>
</dbReference>
<sequence length="498" mass="54107">MAVSNQQSMDTGSISSRVDVDSPPFSRIFIVCSKKHSSEDMRAAFEQFGTIEDIWVVKDKQTKENRGVCYIKFAKASSAARACEEMDGKIIADDPKPIKAMIAQSKGSGSKTDFHDETALTRLFIICPKEYTEDNLRQKFQDFGEIEYVQIVRDHKTGENKGFGYVKFRKSSAAAVALENCDKTLKAVWAEPKSAKIARNAAAAAAAMQSTLIPHNPFLEVNNYPQAAAAPVSSHTVSMNVNNAASLQGVADYYGTQNPVAAVAESITTSHTPTRLFVKVSPMIGAEQLSRLFDIIPGMQMCDLKRNYGTGESKGFAYVTYNSVGSAIYAKEKLNGFEYPLGSKLVVKYAEDPPGMRSNGTGQGSDTAFQIQSHGSKSSLTGGSYAVDYSTAVYTSAALPAPSPLADPTSEVVSRLFIVCQPAPPPESALKDVFSRFGNLIDVWMMKDRNFGYAKFASKESADAAIEGMHGHEVLGMKLKVMHADPPKSEASRKRPRT</sequence>
<organism evidence="4 5">
    <name type="scientific">Pocillopora damicornis</name>
    <name type="common">Cauliflower coral</name>
    <name type="synonym">Millepora damicornis</name>
    <dbReference type="NCBI Taxonomy" id="46731"/>
    <lineage>
        <taxon>Eukaryota</taxon>
        <taxon>Metazoa</taxon>
        <taxon>Cnidaria</taxon>
        <taxon>Anthozoa</taxon>
        <taxon>Hexacorallia</taxon>
        <taxon>Scleractinia</taxon>
        <taxon>Astrocoeniina</taxon>
        <taxon>Pocilloporidae</taxon>
        <taxon>Pocillopora</taxon>
    </lineage>
</organism>
<dbReference type="EMBL" id="RCHS01001191">
    <property type="protein sequence ID" value="RMX54772.1"/>
    <property type="molecule type" value="Genomic_DNA"/>
</dbReference>
<dbReference type="InterPro" id="IPR034206">
    <property type="entry name" value="RBM45_RRM2"/>
</dbReference>
<dbReference type="OrthoDB" id="78437at2759"/>
<comment type="caution">
    <text evidence="4">The sequence shown here is derived from an EMBL/GenBank/DDBJ whole genome shotgun (WGS) entry which is preliminary data.</text>
</comment>